<accession>A0A9X7XUZ0</accession>
<dbReference type="EMBL" id="CP040856">
    <property type="protein sequence ID" value="QIA88607.1"/>
    <property type="molecule type" value="Genomic_DNA"/>
</dbReference>
<reference evidence="1 2" key="1">
    <citation type="submission" date="2019-06" db="EMBL/GenBank/DDBJ databases">
        <title>Whole genome sequencing of Lactobacillus johnsonii strain G2A.</title>
        <authorList>
            <person name="Conlan S."/>
            <person name="Thomas P.J."/>
            <person name="Mullikin J."/>
            <person name="Singer J."/>
            <person name="Weaver C."/>
            <person name="Segre J.A."/>
        </authorList>
    </citation>
    <scope>NUCLEOTIDE SEQUENCE [LARGE SCALE GENOMIC DNA]</scope>
    <source>
        <strain evidence="1 2">G2A</strain>
        <plasmid evidence="1 2">unnamed2</plasmid>
    </source>
</reference>
<dbReference type="InterPro" id="IPR013381">
    <property type="entry name" value="CRISPR-assoc_prot_Cse1"/>
</dbReference>
<geneLocation type="plasmid" evidence="1 2">
    <name>unnamed2</name>
</geneLocation>
<evidence type="ECO:0000313" key="1">
    <source>
        <dbReference type="EMBL" id="QIA88607.1"/>
    </source>
</evidence>
<proteinExistence type="predicted"/>
<dbReference type="RefSeq" id="WP_163588964.1">
    <property type="nucleotide sequence ID" value="NZ_CP040856.1"/>
</dbReference>
<dbReference type="Pfam" id="PF09481">
    <property type="entry name" value="CRISPR_Cse1"/>
    <property type="match status" value="1"/>
</dbReference>
<protein>
    <submittedName>
        <fullName evidence="1">Type I-E CRISPR-associated protein Cse1/CasA</fullName>
    </submittedName>
</protein>
<sequence>MNGLDKAKALISNRKVKLKDISKKTGIAYPTIRAYSVNPDKLKNAAWKSITALSNLYDELDDKHKIQKEKFNLVTDPWIKVLNESGENITISLLDVFENASNYKRIAGEMDTQDIIILRFLLAILTTVYSRLDGNDLPYKWIELDSQYRVKSFDNNDSKKISEDLLKTWKTIFVSNKFSESVKTYLLKNKDQFIFNNFYQVNAETFLHHITKKIDFNKLSGTVSVKQINRTISESDNSVSLFSPKSSNHKNEIKLDELIRWILMYENIAGVTDKVKTMSNSVSSGWYYKLNPISIEGNNLFQTLMLNLVLDTYDDGYRIEKPFWEFKNTEEYVKYLISISNIKDQTISMLYTLGARLLHIDWYNEKPRIYTAGLPSFKNNDVFAEPMAIWSYKKSDETFYSAQRQLDQSERVLWLDFDKVFAKNGENSHEPKVITWLNALVSTKILNKNKIVNIKSANLINDGKAPSQLPAFQYDQNLILPITFISNQLERKILLDAVRVTKLVDKDYWLFVKNVCDLRGLAYSKKVANRKLNSLNQVLDNRFKQWIQTSNNKLNLDTWLSSLRQVLEEAGNDIVNNVSQRDIVGVKKKDEDRVNSENIFTLSNRYKLNYLKHLKSINE</sequence>
<dbReference type="Gene3D" id="1.10.132.100">
    <property type="match status" value="1"/>
</dbReference>
<evidence type="ECO:0000313" key="2">
    <source>
        <dbReference type="Proteomes" id="UP000464749"/>
    </source>
</evidence>
<dbReference type="Proteomes" id="UP000464749">
    <property type="component" value="Plasmid unnamed2"/>
</dbReference>
<keyword evidence="1" id="KW-0614">Plasmid</keyword>
<gene>
    <name evidence="1" type="ORF">FEE39_10200</name>
</gene>
<name>A0A9X7XUZ0_LACJH</name>
<dbReference type="AlphaFoldDB" id="A0A9X7XUZ0"/>
<organism evidence="1 2">
    <name type="scientific">Lactobacillus johnsonii</name>
    <dbReference type="NCBI Taxonomy" id="33959"/>
    <lineage>
        <taxon>Bacteria</taxon>
        <taxon>Bacillati</taxon>
        <taxon>Bacillota</taxon>
        <taxon>Bacilli</taxon>
        <taxon>Lactobacillales</taxon>
        <taxon>Lactobacillaceae</taxon>
        <taxon>Lactobacillus</taxon>
    </lineage>
</organism>